<dbReference type="HOGENOM" id="CLU_029002_5_0_7"/>
<dbReference type="STRING" id="880072.Desac_2266"/>
<keyword evidence="7" id="KW-0812">Transmembrane</keyword>
<dbReference type="Gene3D" id="3.30.2010.10">
    <property type="entry name" value="Metalloproteases ('zincins'), catalytic domain"/>
    <property type="match status" value="1"/>
</dbReference>
<sequence length="263" mass="29095">MEKNDLLRFWSWYLVLVCLMTAACATAPYTGRRQLMLTSESQESNLGFQAFSQIRRQYPVAKDPQSNELVNRVGQRIAEAANRPDFRWEFVVFKDDKMANAFCLPGGKVGIFTGIFKYTKDDAGLATVISHEAAHAILRHAGERMSQGMLAQIGGVGLSAALAGQSAYVSQAAMQAYGLGANVGVILPYSRKQEYEADQVGLILMAKAGYDPEAALGFWQRMMDDSKGKAKPPAFLSTHPTDEQRISAIKQMLPEIKEKYSRQ</sequence>
<keyword evidence="10" id="KW-1185">Reference proteome</keyword>
<dbReference type="EMBL" id="CP002629">
    <property type="protein sequence ID" value="AEB10090.1"/>
    <property type="molecule type" value="Genomic_DNA"/>
</dbReference>
<dbReference type="InterPro" id="IPR051156">
    <property type="entry name" value="Mito/Outer_Membr_Metalloprot"/>
</dbReference>
<evidence type="ECO:0000256" key="5">
    <source>
        <dbReference type="ARBA" id="ARBA00023049"/>
    </source>
</evidence>
<dbReference type="PANTHER" id="PTHR22726:SF24">
    <property type="entry name" value="M48 FAMILY METALLOPEPTIDASE"/>
    <property type="match status" value="1"/>
</dbReference>
<dbReference type="GO" id="GO:0051603">
    <property type="term" value="P:proteolysis involved in protein catabolic process"/>
    <property type="evidence" value="ECO:0007669"/>
    <property type="project" value="TreeGrafter"/>
</dbReference>
<dbReference type="Pfam" id="PF01435">
    <property type="entry name" value="Peptidase_M48"/>
    <property type="match status" value="1"/>
</dbReference>
<keyword evidence="7" id="KW-1133">Transmembrane helix</keyword>
<dbReference type="PANTHER" id="PTHR22726">
    <property type="entry name" value="METALLOENDOPEPTIDASE OMA1"/>
    <property type="match status" value="1"/>
</dbReference>
<evidence type="ECO:0000256" key="6">
    <source>
        <dbReference type="RuleBase" id="RU003983"/>
    </source>
</evidence>
<gene>
    <name evidence="9" type="ordered locus">Desac_2266</name>
</gene>
<dbReference type="RefSeq" id="WP_013707199.1">
    <property type="nucleotide sequence ID" value="NC_015388.1"/>
</dbReference>
<dbReference type="AlphaFoldDB" id="F2NFH1"/>
<keyword evidence="7" id="KW-0472">Membrane</keyword>
<evidence type="ECO:0000313" key="9">
    <source>
        <dbReference type="EMBL" id="AEB10090.1"/>
    </source>
</evidence>
<dbReference type="InterPro" id="IPR001915">
    <property type="entry name" value="Peptidase_M48"/>
</dbReference>
<dbReference type="eggNOG" id="COG4783">
    <property type="taxonomic scope" value="Bacteria"/>
</dbReference>
<evidence type="ECO:0000256" key="3">
    <source>
        <dbReference type="ARBA" id="ARBA00022801"/>
    </source>
</evidence>
<evidence type="ECO:0000256" key="7">
    <source>
        <dbReference type="SAM" id="Phobius"/>
    </source>
</evidence>
<dbReference type="GO" id="GO:0004222">
    <property type="term" value="F:metalloendopeptidase activity"/>
    <property type="evidence" value="ECO:0007669"/>
    <property type="project" value="InterPro"/>
</dbReference>
<reference evidence="9 10" key="1">
    <citation type="journal article" date="2011" name="Stand. Genomic Sci.">
        <title>Complete genome sequence of the acetate-degrading sulfate reducer Desulfobacca acetoxidans type strain (ASRB2).</title>
        <authorList>
            <person name="Goker M."/>
            <person name="Teshima H."/>
            <person name="Lapidus A."/>
            <person name="Nolan M."/>
            <person name="Lucas S."/>
            <person name="Hammon N."/>
            <person name="Deshpande S."/>
            <person name="Cheng J.F."/>
            <person name="Tapia R."/>
            <person name="Han C."/>
            <person name="Goodwin L."/>
            <person name="Pitluck S."/>
            <person name="Huntemann M."/>
            <person name="Liolios K."/>
            <person name="Ivanova N."/>
            <person name="Pagani I."/>
            <person name="Mavromatis K."/>
            <person name="Ovchinikova G."/>
            <person name="Pati A."/>
            <person name="Chen A."/>
            <person name="Palaniappan K."/>
            <person name="Land M."/>
            <person name="Hauser L."/>
            <person name="Brambilla E.M."/>
            <person name="Rohde M."/>
            <person name="Spring S."/>
            <person name="Detter J.C."/>
            <person name="Woyke T."/>
            <person name="Bristow J."/>
            <person name="Eisen J.A."/>
            <person name="Markowitz V."/>
            <person name="Hugenholtz P."/>
            <person name="Kyrpides N.C."/>
            <person name="Klenk H.P."/>
        </authorList>
    </citation>
    <scope>NUCLEOTIDE SEQUENCE [LARGE SCALE GENOMIC DNA]</scope>
    <source>
        <strain evidence="10">ATCC 700848 / DSM 11109 / ASRB2</strain>
    </source>
</reference>
<dbReference type="KEGG" id="dao:Desac_2266"/>
<evidence type="ECO:0000256" key="1">
    <source>
        <dbReference type="ARBA" id="ARBA00022670"/>
    </source>
</evidence>
<name>F2NFH1_DESAR</name>
<dbReference type="GO" id="GO:0046872">
    <property type="term" value="F:metal ion binding"/>
    <property type="evidence" value="ECO:0007669"/>
    <property type="project" value="UniProtKB-KW"/>
</dbReference>
<protein>
    <submittedName>
        <fullName evidence="9">Peptidase M48 Ste24p</fullName>
    </submittedName>
</protein>
<keyword evidence="4 6" id="KW-0862">Zinc</keyword>
<comment type="similarity">
    <text evidence="6">Belongs to the peptidase M48 family.</text>
</comment>
<dbReference type="OrthoDB" id="9810445at2"/>
<evidence type="ECO:0000313" key="10">
    <source>
        <dbReference type="Proteomes" id="UP000000483"/>
    </source>
</evidence>
<feature type="transmembrane region" description="Helical" evidence="7">
    <location>
        <begin position="12"/>
        <end position="31"/>
    </location>
</feature>
<dbReference type="GO" id="GO:0016020">
    <property type="term" value="C:membrane"/>
    <property type="evidence" value="ECO:0007669"/>
    <property type="project" value="TreeGrafter"/>
</dbReference>
<proteinExistence type="inferred from homology"/>
<keyword evidence="5 6" id="KW-0482">Metalloprotease</keyword>
<evidence type="ECO:0000256" key="2">
    <source>
        <dbReference type="ARBA" id="ARBA00022723"/>
    </source>
</evidence>
<keyword evidence="3 6" id="KW-0378">Hydrolase</keyword>
<reference evidence="10" key="2">
    <citation type="submission" date="2011-03" db="EMBL/GenBank/DDBJ databases">
        <title>The complete genome of Desulfobacca acetoxidans DSM 11109.</title>
        <authorList>
            <consortium name="US DOE Joint Genome Institute (JGI-PGF)"/>
            <person name="Lucas S."/>
            <person name="Copeland A."/>
            <person name="Lapidus A."/>
            <person name="Bruce D."/>
            <person name="Goodwin L."/>
            <person name="Pitluck S."/>
            <person name="Peters L."/>
            <person name="Kyrpides N."/>
            <person name="Mavromatis K."/>
            <person name="Ivanova N."/>
            <person name="Ovchinnikova G."/>
            <person name="Teshima H."/>
            <person name="Detter J.C."/>
            <person name="Han C."/>
            <person name="Land M."/>
            <person name="Hauser L."/>
            <person name="Markowitz V."/>
            <person name="Cheng J.-F."/>
            <person name="Hugenholtz P."/>
            <person name="Woyke T."/>
            <person name="Wu D."/>
            <person name="Spring S."/>
            <person name="Schueler E."/>
            <person name="Brambilla E."/>
            <person name="Klenk H.-P."/>
            <person name="Eisen J.A."/>
        </authorList>
    </citation>
    <scope>NUCLEOTIDE SEQUENCE [LARGE SCALE GENOMIC DNA]</scope>
    <source>
        <strain evidence="10">ATCC 700848 / DSM 11109 / ASRB2</strain>
    </source>
</reference>
<dbReference type="Proteomes" id="UP000000483">
    <property type="component" value="Chromosome"/>
</dbReference>
<dbReference type="CDD" id="cd07331">
    <property type="entry name" value="M48C_Oma1_like"/>
    <property type="match status" value="1"/>
</dbReference>
<evidence type="ECO:0000259" key="8">
    <source>
        <dbReference type="Pfam" id="PF01435"/>
    </source>
</evidence>
<accession>F2NFH1</accession>
<keyword evidence="1 6" id="KW-0645">Protease</keyword>
<keyword evidence="2" id="KW-0479">Metal-binding</keyword>
<organism evidence="9 10">
    <name type="scientific">Desulfobacca acetoxidans (strain ATCC 700848 / DSM 11109 / ASRB2)</name>
    <dbReference type="NCBI Taxonomy" id="880072"/>
    <lineage>
        <taxon>Bacteria</taxon>
        <taxon>Pseudomonadati</taxon>
        <taxon>Thermodesulfobacteriota</taxon>
        <taxon>Desulfobaccia</taxon>
        <taxon>Desulfobaccales</taxon>
        <taxon>Desulfobaccaceae</taxon>
        <taxon>Desulfobacca</taxon>
    </lineage>
</organism>
<dbReference type="PROSITE" id="PS51257">
    <property type="entry name" value="PROKAR_LIPOPROTEIN"/>
    <property type="match status" value="1"/>
</dbReference>
<comment type="cofactor">
    <cofactor evidence="6">
        <name>Zn(2+)</name>
        <dbReference type="ChEBI" id="CHEBI:29105"/>
    </cofactor>
    <text evidence="6">Binds 1 zinc ion per subunit.</text>
</comment>
<feature type="domain" description="Peptidase M48" evidence="8">
    <location>
        <begin position="64"/>
        <end position="252"/>
    </location>
</feature>
<evidence type="ECO:0000256" key="4">
    <source>
        <dbReference type="ARBA" id="ARBA00022833"/>
    </source>
</evidence>